<evidence type="ECO:0000256" key="1">
    <source>
        <dbReference type="ARBA" id="ARBA00004694"/>
    </source>
</evidence>
<evidence type="ECO:0000256" key="4">
    <source>
        <dbReference type="ARBA" id="ARBA00020771"/>
    </source>
</evidence>
<dbReference type="Pfam" id="PF00490">
    <property type="entry name" value="ALAD"/>
    <property type="match status" value="1"/>
</dbReference>
<reference evidence="10 11" key="1">
    <citation type="submission" date="2018-06" db="EMBL/GenBank/DDBJ databases">
        <authorList>
            <consortium name="Pathogen Informatics"/>
            <person name="Doyle S."/>
        </authorList>
    </citation>
    <scope>NUCLEOTIDE SEQUENCE [LARGE SCALE GENOMIC DNA]</scope>
    <source>
        <strain evidence="10 11">NCTC8105</strain>
    </source>
</reference>
<dbReference type="InterPro" id="IPR013785">
    <property type="entry name" value="Aldolase_TIM"/>
</dbReference>
<evidence type="ECO:0000256" key="5">
    <source>
        <dbReference type="ARBA" id="ARBA00023133"/>
    </source>
</evidence>
<dbReference type="InterPro" id="IPR001731">
    <property type="entry name" value="ALAD"/>
</dbReference>
<sequence>MSKENNVSYAFPGAFPGRRLRRVRRHDFSRRLVAENVLTVDDLIYPVFVMEGKNHQEEVSSMPGVHRMTIDLLVKEAEAIAKLGRTGIVVVPGYWHRQKITAR</sequence>
<protein>
    <recommendedName>
        <fullName evidence="4">Delta-aminolevulinic acid dehydratase</fullName>
        <ecNumber evidence="3">4.2.1.24</ecNumber>
    </recommendedName>
    <alternativeName>
        <fullName evidence="8">Porphobilinogen synthase</fullName>
    </alternativeName>
</protein>
<dbReference type="AlphaFoldDB" id="A0A377PDK9"/>
<comment type="similarity">
    <text evidence="2">Belongs to the ALAD family.</text>
</comment>
<organism evidence="10 11">
    <name type="scientific">Hafnia alvei</name>
    <dbReference type="NCBI Taxonomy" id="569"/>
    <lineage>
        <taxon>Bacteria</taxon>
        <taxon>Pseudomonadati</taxon>
        <taxon>Pseudomonadota</taxon>
        <taxon>Gammaproteobacteria</taxon>
        <taxon>Enterobacterales</taxon>
        <taxon>Hafniaceae</taxon>
        <taxon>Hafnia</taxon>
    </lineage>
</organism>
<dbReference type="GO" id="GO:0008270">
    <property type="term" value="F:zinc ion binding"/>
    <property type="evidence" value="ECO:0007669"/>
    <property type="project" value="TreeGrafter"/>
</dbReference>
<evidence type="ECO:0000256" key="7">
    <source>
        <dbReference type="ARBA" id="ARBA00023244"/>
    </source>
</evidence>
<accession>A0A377PDK9</accession>
<evidence type="ECO:0000256" key="9">
    <source>
        <dbReference type="ARBA" id="ARBA00047651"/>
    </source>
</evidence>
<dbReference type="Gene3D" id="3.20.20.70">
    <property type="entry name" value="Aldolase class I"/>
    <property type="match status" value="1"/>
</dbReference>
<comment type="pathway">
    <text evidence="1">Porphyrin-containing compound metabolism; protoporphyrin-IX biosynthesis; coproporphyrinogen-III from 5-aminolevulinate: step 1/4.</text>
</comment>
<name>A0A377PDK9_HAFAL</name>
<dbReference type="GO" id="GO:0006782">
    <property type="term" value="P:protoporphyrinogen IX biosynthetic process"/>
    <property type="evidence" value="ECO:0007669"/>
    <property type="project" value="UniProtKB-UniPathway"/>
</dbReference>
<dbReference type="GO" id="GO:0004655">
    <property type="term" value="F:porphobilinogen synthase activity"/>
    <property type="evidence" value="ECO:0007669"/>
    <property type="project" value="UniProtKB-EC"/>
</dbReference>
<evidence type="ECO:0000313" key="11">
    <source>
        <dbReference type="Proteomes" id="UP000254821"/>
    </source>
</evidence>
<keyword evidence="7" id="KW-0627">Porphyrin biosynthesis</keyword>
<evidence type="ECO:0000256" key="3">
    <source>
        <dbReference type="ARBA" id="ARBA00012053"/>
    </source>
</evidence>
<dbReference type="GO" id="GO:0005829">
    <property type="term" value="C:cytosol"/>
    <property type="evidence" value="ECO:0007669"/>
    <property type="project" value="TreeGrafter"/>
</dbReference>
<keyword evidence="5" id="KW-0350">Heme biosynthesis</keyword>
<evidence type="ECO:0000256" key="6">
    <source>
        <dbReference type="ARBA" id="ARBA00023239"/>
    </source>
</evidence>
<keyword evidence="6 10" id="KW-0456">Lyase</keyword>
<dbReference type="UniPathway" id="UPA00251">
    <property type="reaction ID" value="UER00318"/>
</dbReference>
<dbReference type="SMART" id="SM01004">
    <property type="entry name" value="ALAD"/>
    <property type="match status" value="1"/>
</dbReference>
<dbReference type="Proteomes" id="UP000254821">
    <property type="component" value="Unassembled WGS sequence"/>
</dbReference>
<dbReference type="PANTHER" id="PTHR11458">
    <property type="entry name" value="DELTA-AMINOLEVULINIC ACID DEHYDRATASE"/>
    <property type="match status" value="1"/>
</dbReference>
<evidence type="ECO:0000256" key="2">
    <source>
        <dbReference type="ARBA" id="ARBA00008055"/>
    </source>
</evidence>
<comment type="catalytic activity">
    <reaction evidence="9">
        <text>2 5-aminolevulinate = porphobilinogen + 2 H2O + H(+)</text>
        <dbReference type="Rhea" id="RHEA:24064"/>
        <dbReference type="ChEBI" id="CHEBI:15377"/>
        <dbReference type="ChEBI" id="CHEBI:15378"/>
        <dbReference type="ChEBI" id="CHEBI:58126"/>
        <dbReference type="ChEBI" id="CHEBI:356416"/>
        <dbReference type="EC" id="4.2.1.24"/>
    </reaction>
</comment>
<evidence type="ECO:0000256" key="8">
    <source>
        <dbReference type="ARBA" id="ARBA00032837"/>
    </source>
</evidence>
<dbReference type="SUPFAM" id="SSF51569">
    <property type="entry name" value="Aldolase"/>
    <property type="match status" value="1"/>
</dbReference>
<evidence type="ECO:0000313" key="10">
    <source>
        <dbReference type="EMBL" id="STQ78272.1"/>
    </source>
</evidence>
<dbReference type="EMBL" id="UGHP01000001">
    <property type="protein sequence ID" value="STQ78272.1"/>
    <property type="molecule type" value="Genomic_DNA"/>
</dbReference>
<gene>
    <name evidence="10" type="primary">hemB_1</name>
    <name evidence="10" type="ORF">NCTC8105_00276</name>
</gene>
<dbReference type="EC" id="4.2.1.24" evidence="3"/>
<proteinExistence type="inferred from homology"/>
<dbReference type="PANTHER" id="PTHR11458:SF0">
    <property type="entry name" value="DELTA-AMINOLEVULINIC ACID DEHYDRATASE"/>
    <property type="match status" value="1"/>
</dbReference>